<comment type="pathway">
    <text evidence="2">Protein modification; protein ubiquitination.</text>
</comment>
<dbReference type="InterPro" id="IPR003613">
    <property type="entry name" value="Ubox_domain"/>
</dbReference>
<dbReference type="Pfam" id="PF04564">
    <property type="entry name" value="U-box"/>
    <property type="match status" value="1"/>
</dbReference>
<feature type="domain" description="U-box" evidence="6">
    <location>
        <begin position="107"/>
        <end position="134"/>
    </location>
</feature>
<evidence type="ECO:0000256" key="1">
    <source>
        <dbReference type="ARBA" id="ARBA00000900"/>
    </source>
</evidence>
<keyword evidence="8" id="KW-1185">Reference proteome</keyword>
<accession>A0A8J5L7Z9</accession>
<evidence type="ECO:0000256" key="4">
    <source>
        <dbReference type="ARBA" id="ARBA00022679"/>
    </source>
</evidence>
<dbReference type="PANTHER" id="PTHR45958:SF6">
    <property type="entry name" value="U-BOX DOMAIN-CONTAINING PROTEIN 43"/>
    <property type="match status" value="1"/>
</dbReference>
<dbReference type="GO" id="GO:0016567">
    <property type="term" value="P:protein ubiquitination"/>
    <property type="evidence" value="ECO:0007669"/>
    <property type="project" value="UniProtKB-UniPathway"/>
</dbReference>
<keyword evidence="4" id="KW-0808">Transferase</keyword>
<comment type="catalytic activity">
    <reaction evidence="1">
        <text>S-ubiquitinyl-[E2 ubiquitin-conjugating enzyme]-L-cysteine + [acceptor protein]-L-lysine = [E2 ubiquitin-conjugating enzyme]-L-cysteine + N(6)-ubiquitinyl-[acceptor protein]-L-lysine.</text>
        <dbReference type="EC" id="2.3.2.27"/>
    </reaction>
</comment>
<dbReference type="UniPathway" id="UPA00143"/>
<evidence type="ECO:0000313" key="7">
    <source>
        <dbReference type="EMBL" id="KAG6504070.1"/>
    </source>
</evidence>
<dbReference type="PANTHER" id="PTHR45958">
    <property type="entry name" value="RING-TYPE E3 UBIQUITIN TRANSFERASE"/>
    <property type="match status" value="1"/>
</dbReference>
<comment type="caution">
    <text evidence="7">The sequence shown here is derived from an EMBL/GenBank/DDBJ whole genome shotgun (WGS) entry which is preliminary data.</text>
</comment>
<evidence type="ECO:0000313" key="8">
    <source>
        <dbReference type="Proteomes" id="UP000734854"/>
    </source>
</evidence>
<dbReference type="Proteomes" id="UP000734854">
    <property type="component" value="Unassembled WGS sequence"/>
</dbReference>
<feature type="region of interest" description="Disordered" evidence="5">
    <location>
        <begin position="1"/>
        <end position="21"/>
    </location>
</feature>
<sequence length="391" mass="42606">MGGWTRRQPRGSLGLPLSRPPSTTDEVAGVILLLSFITSSLLLRHQEGGDGFVQGAVARIGPSPVNGLPIDPFPSRFLHRMAENWDGNLDSDSHSEESYRDNVHVDPIYESFLCPLTRQIMRDPVIIENGQTFDHEKRKALNQISSYETSAKILIHAGILPPLVKDLFTVGMNQLPMRLKEVSATVLANIVSSGANFEKIPLDQDHRTLVSEDIVHNLLHLISNTGPAIACKLLQVLVGLTSSSTTVLDIVAAIRSSGATISIIQFVEAPQRDVRVASIKLLHNISPFMGQELADALRGTADQLSNLINVIAENNGISEEKADAVGLLAVLPESDSVLTRQLLDEGAFRIAFSKVISIRQGITRGDCFVTPFLEGLVNVPSRLTYILDVNF</sequence>
<proteinExistence type="predicted"/>
<dbReference type="GO" id="GO:0061630">
    <property type="term" value="F:ubiquitin protein ligase activity"/>
    <property type="evidence" value="ECO:0007669"/>
    <property type="project" value="UniProtKB-EC"/>
</dbReference>
<protein>
    <recommendedName>
        <fullName evidence="3">RING-type E3 ubiquitin transferase</fullName>
        <ecNumber evidence="3">2.3.2.27</ecNumber>
    </recommendedName>
</protein>
<evidence type="ECO:0000256" key="2">
    <source>
        <dbReference type="ARBA" id="ARBA00004906"/>
    </source>
</evidence>
<dbReference type="InterPro" id="IPR013083">
    <property type="entry name" value="Znf_RING/FYVE/PHD"/>
</dbReference>
<dbReference type="AlphaFoldDB" id="A0A8J5L7Z9"/>
<dbReference type="InterPro" id="IPR016024">
    <property type="entry name" value="ARM-type_fold"/>
</dbReference>
<name>A0A8J5L7Z9_ZINOF</name>
<dbReference type="Gene3D" id="1.25.10.10">
    <property type="entry name" value="Leucine-rich Repeat Variant"/>
    <property type="match status" value="1"/>
</dbReference>
<reference evidence="7 8" key="1">
    <citation type="submission" date="2020-08" db="EMBL/GenBank/DDBJ databases">
        <title>Plant Genome Project.</title>
        <authorList>
            <person name="Zhang R.-G."/>
        </authorList>
    </citation>
    <scope>NUCLEOTIDE SEQUENCE [LARGE SCALE GENOMIC DNA]</scope>
    <source>
        <tissue evidence="7">Rhizome</tissue>
    </source>
</reference>
<dbReference type="SUPFAM" id="SSF48371">
    <property type="entry name" value="ARM repeat"/>
    <property type="match status" value="1"/>
</dbReference>
<dbReference type="SUPFAM" id="SSF57850">
    <property type="entry name" value="RING/U-box"/>
    <property type="match status" value="1"/>
</dbReference>
<organism evidence="7 8">
    <name type="scientific">Zingiber officinale</name>
    <name type="common">Ginger</name>
    <name type="synonym">Amomum zingiber</name>
    <dbReference type="NCBI Taxonomy" id="94328"/>
    <lineage>
        <taxon>Eukaryota</taxon>
        <taxon>Viridiplantae</taxon>
        <taxon>Streptophyta</taxon>
        <taxon>Embryophyta</taxon>
        <taxon>Tracheophyta</taxon>
        <taxon>Spermatophyta</taxon>
        <taxon>Magnoliopsida</taxon>
        <taxon>Liliopsida</taxon>
        <taxon>Zingiberales</taxon>
        <taxon>Zingiberaceae</taxon>
        <taxon>Zingiber</taxon>
    </lineage>
</organism>
<gene>
    <name evidence="7" type="ORF">ZIOFF_036396</name>
</gene>
<dbReference type="EMBL" id="JACMSC010000010">
    <property type="protein sequence ID" value="KAG6504070.1"/>
    <property type="molecule type" value="Genomic_DNA"/>
</dbReference>
<dbReference type="InterPro" id="IPR052608">
    <property type="entry name" value="U-box_domain_protein"/>
</dbReference>
<evidence type="ECO:0000259" key="6">
    <source>
        <dbReference type="PROSITE" id="PS51698"/>
    </source>
</evidence>
<dbReference type="PROSITE" id="PS51698">
    <property type="entry name" value="U_BOX"/>
    <property type="match status" value="1"/>
</dbReference>
<dbReference type="EC" id="2.3.2.27" evidence="3"/>
<evidence type="ECO:0000256" key="5">
    <source>
        <dbReference type="SAM" id="MobiDB-lite"/>
    </source>
</evidence>
<dbReference type="Gene3D" id="3.30.40.10">
    <property type="entry name" value="Zinc/RING finger domain, C3HC4 (zinc finger)"/>
    <property type="match status" value="1"/>
</dbReference>
<evidence type="ECO:0000256" key="3">
    <source>
        <dbReference type="ARBA" id="ARBA00012483"/>
    </source>
</evidence>
<dbReference type="InterPro" id="IPR011989">
    <property type="entry name" value="ARM-like"/>
</dbReference>